<comment type="caution">
    <text evidence="1">The sequence shown here is derived from an EMBL/GenBank/DDBJ whole genome shotgun (WGS) entry which is preliminary data.</text>
</comment>
<protein>
    <submittedName>
        <fullName evidence="1">Uncharacterized protein</fullName>
    </submittedName>
</protein>
<evidence type="ECO:0000313" key="1">
    <source>
        <dbReference type="EMBL" id="KAJ8669922.1"/>
    </source>
</evidence>
<sequence>MLLKLFVIFQVVFLVTAYPASSHEDKYPDNVDKYPAANTTAEVEIAKYSSKESTVSSKISESGTESQTSNTSKTASSTISVTSVESGGAAIETKDDVTIIPIFDSDYEESEKSDREVSEFDNESLEKFDPTSHTLTAELNQFKSYASYGGYATPEMMSWILQPGLDKLNDPYALPSVSNEDSITIAEHDHDSGTDSTSSSDSENSETVVTESSTDSTTGAPLSPSKSYAPPPIPTITSKNTVKPFAPPPIPTTSSPNLDGGSTATSKSDGSTSGDSKSTSTSTPQVIADSIPVYVPSSQIPYSLLPMPQSSSQNSNVEITTPVTSIPEKFSTNPELLTKSDESLQTPYFSIPGPEFPRYSNNPSHQIAQESRNHQTYPSYPYGMISNGDFLNSYSTNPGLHYDPNSHPQRPISEFPHDTSKKSLSPSNKNTNSASTTTTNIAHSENIENGPVINDPHHTKMEVTFLAMLYTPILVHVESEIMPSKLGFANPEQNLANTFLQKLRSTEPIAYLHGSFPAEIPNQSLNEIPKDMHHELPYEATPFSVKYESHNKDSGEDENFSPYKELDDINSYGPSNYSSPKTSQISTEPPSLNIEESYDAPVEDHRLSDDFLSYDIPYSIERDVEKIFEYDFTGKGVSM</sequence>
<evidence type="ECO:0000313" key="2">
    <source>
        <dbReference type="Proteomes" id="UP001239111"/>
    </source>
</evidence>
<organism evidence="1 2">
    <name type="scientific">Eretmocerus hayati</name>
    <dbReference type="NCBI Taxonomy" id="131215"/>
    <lineage>
        <taxon>Eukaryota</taxon>
        <taxon>Metazoa</taxon>
        <taxon>Ecdysozoa</taxon>
        <taxon>Arthropoda</taxon>
        <taxon>Hexapoda</taxon>
        <taxon>Insecta</taxon>
        <taxon>Pterygota</taxon>
        <taxon>Neoptera</taxon>
        <taxon>Endopterygota</taxon>
        <taxon>Hymenoptera</taxon>
        <taxon>Apocrita</taxon>
        <taxon>Proctotrupomorpha</taxon>
        <taxon>Chalcidoidea</taxon>
        <taxon>Aphelinidae</taxon>
        <taxon>Aphelininae</taxon>
        <taxon>Eretmocerus</taxon>
    </lineage>
</organism>
<keyword evidence="2" id="KW-1185">Reference proteome</keyword>
<proteinExistence type="predicted"/>
<reference evidence="1" key="1">
    <citation type="submission" date="2023-04" db="EMBL/GenBank/DDBJ databases">
        <title>A chromosome-level genome assembly of the parasitoid wasp Eretmocerus hayati.</title>
        <authorList>
            <person name="Zhong Y."/>
            <person name="Liu S."/>
            <person name="Liu Y."/>
        </authorList>
    </citation>
    <scope>NUCLEOTIDE SEQUENCE</scope>
    <source>
        <strain evidence="1">ZJU_SS_LIU_2023</strain>
    </source>
</reference>
<dbReference type="Proteomes" id="UP001239111">
    <property type="component" value="Chromosome 3"/>
</dbReference>
<gene>
    <name evidence="1" type="ORF">QAD02_001181</name>
</gene>
<accession>A0ACC2NFN9</accession>
<name>A0ACC2NFN9_9HYME</name>
<dbReference type="EMBL" id="CM056743">
    <property type="protein sequence ID" value="KAJ8669922.1"/>
    <property type="molecule type" value="Genomic_DNA"/>
</dbReference>